<evidence type="ECO:0000313" key="2">
    <source>
        <dbReference type="EMBL" id="VFU64193.1"/>
    </source>
</evidence>
<organism evidence="2">
    <name type="scientific">Salix viminalis</name>
    <name type="common">Common osier</name>
    <name type="synonym">Basket willow</name>
    <dbReference type="NCBI Taxonomy" id="40686"/>
    <lineage>
        <taxon>Eukaryota</taxon>
        <taxon>Viridiplantae</taxon>
        <taxon>Streptophyta</taxon>
        <taxon>Embryophyta</taxon>
        <taxon>Tracheophyta</taxon>
        <taxon>Spermatophyta</taxon>
        <taxon>Magnoliopsida</taxon>
        <taxon>eudicotyledons</taxon>
        <taxon>Gunneridae</taxon>
        <taxon>Pentapetalae</taxon>
        <taxon>rosids</taxon>
        <taxon>fabids</taxon>
        <taxon>Malpighiales</taxon>
        <taxon>Salicaceae</taxon>
        <taxon>Saliceae</taxon>
        <taxon>Salix</taxon>
    </lineage>
</organism>
<feature type="region of interest" description="Disordered" evidence="1">
    <location>
        <begin position="46"/>
        <end position="99"/>
    </location>
</feature>
<feature type="compositionally biased region" description="Polar residues" evidence="1">
    <location>
        <begin position="46"/>
        <end position="57"/>
    </location>
</feature>
<proteinExistence type="predicted"/>
<evidence type="ECO:0000256" key="1">
    <source>
        <dbReference type="SAM" id="MobiDB-lite"/>
    </source>
</evidence>
<reference evidence="2" key="1">
    <citation type="submission" date="2019-03" db="EMBL/GenBank/DDBJ databases">
        <authorList>
            <person name="Mank J."/>
            <person name="Almeida P."/>
        </authorList>
    </citation>
    <scope>NUCLEOTIDE SEQUENCE</scope>
    <source>
        <strain evidence="2">78183</strain>
    </source>
</reference>
<dbReference type="AlphaFoldDB" id="A0A6N2NDV8"/>
<sequence>MQSVHDEHPLCKNRILFNEALPYKREDKYAHLVLYILHVANMSTKASSQYEKLQQEQCHPRSSSERNIPARSSRRRPQGKTPRSEAIASVIGPITSVAK</sequence>
<dbReference type="EMBL" id="CAADRP010002251">
    <property type="protein sequence ID" value="VFU64193.1"/>
    <property type="molecule type" value="Genomic_DNA"/>
</dbReference>
<gene>
    <name evidence="2" type="ORF">SVIM_LOCUS491804</name>
</gene>
<name>A0A6N2NDV8_SALVM</name>
<protein>
    <submittedName>
        <fullName evidence="2">Uncharacterized protein</fullName>
    </submittedName>
</protein>
<accession>A0A6N2NDV8</accession>